<dbReference type="RefSeq" id="WP_189567022.1">
    <property type="nucleotide sequence ID" value="NZ_BMXF01000004.1"/>
</dbReference>
<name>A0A8J3GBZ5_9BACT</name>
<evidence type="ECO:0000256" key="1">
    <source>
        <dbReference type="SAM" id="MobiDB-lite"/>
    </source>
</evidence>
<feature type="compositionally biased region" description="Basic and acidic residues" evidence="1">
    <location>
        <begin position="48"/>
        <end position="82"/>
    </location>
</feature>
<evidence type="ECO:0000313" key="2">
    <source>
        <dbReference type="EMBL" id="GHB81012.1"/>
    </source>
</evidence>
<dbReference type="Proteomes" id="UP000598271">
    <property type="component" value="Unassembled WGS sequence"/>
</dbReference>
<dbReference type="AlphaFoldDB" id="A0A8J3GBZ5"/>
<dbReference type="EMBL" id="BMXF01000004">
    <property type="protein sequence ID" value="GHB81012.1"/>
    <property type="molecule type" value="Genomic_DNA"/>
</dbReference>
<gene>
    <name evidence="2" type="ORF">GCM10007390_39610</name>
</gene>
<proteinExistence type="predicted"/>
<evidence type="ECO:0000313" key="3">
    <source>
        <dbReference type="Proteomes" id="UP000598271"/>
    </source>
</evidence>
<feature type="region of interest" description="Disordered" evidence="1">
    <location>
        <begin position="48"/>
        <end position="102"/>
    </location>
</feature>
<reference evidence="2 3" key="1">
    <citation type="journal article" date="2014" name="Int. J. Syst. Evol. Microbiol.">
        <title>Complete genome sequence of Corynebacterium casei LMG S-19264T (=DSM 44701T), isolated from a smear-ripened cheese.</title>
        <authorList>
            <consortium name="US DOE Joint Genome Institute (JGI-PGF)"/>
            <person name="Walter F."/>
            <person name="Albersmeier A."/>
            <person name="Kalinowski J."/>
            <person name="Ruckert C."/>
        </authorList>
    </citation>
    <scope>NUCLEOTIDE SEQUENCE [LARGE SCALE GENOMIC DNA]</scope>
    <source>
        <strain evidence="2 3">KCTC 12866</strain>
    </source>
</reference>
<sequence>MAVTILRRKALRNQTRTVNRLNKIKDLMRKPEVRNVDVEAIKAEFAELKKQRDAEEKKAAKPTENKKAEAATDKSAEAKGAEKTTATATEKSEETKEKADKK</sequence>
<organism evidence="2 3">
    <name type="scientific">Persicitalea jodogahamensis</name>
    <dbReference type="NCBI Taxonomy" id="402147"/>
    <lineage>
        <taxon>Bacteria</taxon>
        <taxon>Pseudomonadati</taxon>
        <taxon>Bacteroidota</taxon>
        <taxon>Cytophagia</taxon>
        <taxon>Cytophagales</taxon>
        <taxon>Spirosomataceae</taxon>
        <taxon>Persicitalea</taxon>
    </lineage>
</organism>
<comment type="caution">
    <text evidence="2">The sequence shown here is derived from an EMBL/GenBank/DDBJ whole genome shotgun (WGS) entry which is preliminary data.</text>
</comment>
<accession>A0A8J3GBZ5</accession>
<protein>
    <submittedName>
        <fullName evidence="2">Uncharacterized protein</fullName>
    </submittedName>
</protein>
<feature type="compositionally biased region" description="Basic and acidic residues" evidence="1">
    <location>
        <begin position="90"/>
        <end position="102"/>
    </location>
</feature>
<keyword evidence="3" id="KW-1185">Reference proteome</keyword>